<feature type="domain" description="Ig-like" evidence="18">
    <location>
        <begin position="71"/>
        <end position="208"/>
    </location>
</feature>
<dbReference type="Proteomes" id="UP000283210">
    <property type="component" value="Chromosome 16"/>
</dbReference>
<dbReference type="AlphaFoldDB" id="A0A437CJB9"/>
<dbReference type="PROSITE" id="PS50835">
    <property type="entry name" value="IG_LIKE"/>
    <property type="match status" value="3"/>
</dbReference>
<feature type="compositionally biased region" description="Gly residues" evidence="16">
    <location>
        <begin position="454"/>
        <end position="479"/>
    </location>
</feature>
<dbReference type="GO" id="GO:0005912">
    <property type="term" value="C:adherens junction"/>
    <property type="evidence" value="ECO:0007669"/>
    <property type="project" value="UniProtKB-SubCell"/>
</dbReference>
<feature type="domain" description="Ig-like" evidence="18">
    <location>
        <begin position="311"/>
        <end position="395"/>
    </location>
</feature>
<keyword evidence="11 17" id="KW-0472">Membrane</keyword>
<evidence type="ECO:0000256" key="6">
    <source>
        <dbReference type="ARBA" id="ARBA00022729"/>
    </source>
</evidence>
<dbReference type="InterPro" id="IPR013106">
    <property type="entry name" value="Ig_V-set"/>
</dbReference>
<dbReference type="GO" id="GO:0005886">
    <property type="term" value="C:plasma membrane"/>
    <property type="evidence" value="ECO:0007669"/>
    <property type="project" value="UniProtKB-SubCell"/>
</dbReference>
<dbReference type="SUPFAM" id="SSF48726">
    <property type="entry name" value="Immunoglobulin"/>
    <property type="match status" value="3"/>
</dbReference>
<dbReference type="Pfam" id="PF08205">
    <property type="entry name" value="C2-set_2"/>
    <property type="match status" value="1"/>
</dbReference>
<keyword evidence="9" id="KW-0965">Cell junction</keyword>
<dbReference type="SMART" id="SM00409">
    <property type="entry name" value="IG"/>
    <property type="match status" value="2"/>
</dbReference>
<feature type="region of interest" description="Disordered" evidence="16">
    <location>
        <begin position="452"/>
        <end position="484"/>
    </location>
</feature>
<evidence type="ECO:0000259" key="18">
    <source>
        <dbReference type="PROSITE" id="PS50835"/>
    </source>
</evidence>
<reference evidence="19 20" key="2">
    <citation type="submission" date="2019-01" db="EMBL/GenBank/DDBJ databases">
        <title>A chromosome length genome reference of the Java medaka (oryzias javanicus).</title>
        <authorList>
            <person name="Herpin A."/>
            <person name="Takehana Y."/>
            <person name="Naruse K."/>
            <person name="Ansai S."/>
            <person name="Kawaguchi M."/>
        </authorList>
    </citation>
    <scope>NUCLEOTIDE SEQUENCE [LARGE SCALE GENOMIC DNA]</scope>
    <source>
        <strain evidence="19">RS831</strain>
        <tissue evidence="19">Whole body</tissue>
    </source>
</reference>
<evidence type="ECO:0000256" key="17">
    <source>
        <dbReference type="SAM" id="Phobius"/>
    </source>
</evidence>
<evidence type="ECO:0000256" key="14">
    <source>
        <dbReference type="ARBA" id="ARBA00058274"/>
    </source>
</evidence>
<dbReference type="PANTHER" id="PTHR47387:SF1">
    <property type="entry name" value="NECTIN-2"/>
    <property type="match status" value="1"/>
</dbReference>
<evidence type="ECO:0000256" key="11">
    <source>
        <dbReference type="ARBA" id="ARBA00023136"/>
    </source>
</evidence>
<keyword evidence="10 17" id="KW-1133">Transmembrane helix</keyword>
<evidence type="ECO:0000256" key="16">
    <source>
        <dbReference type="SAM" id="MobiDB-lite"/>
    </source>
</evidence>
<evidence type="ECO:0000313" key="20">
    <source>
        <dbReference type="Proteomes" id="UP000283210"/>
    </source>
</evidence>
<comment type="subunit">
    <text evidence="15">Cis- and trans-homodimer. Can form trans-heterodimers.</text>
</comment>
<comment type="subcellular location">
    <subcellularLocation>
        <location evidence="2">Cell junction</location>
        <location evidence="2">Adherens junction</location>
    </subcellularLocation>
    <subcellularLocation>
        <location evidence="1">Cell membrane</location>
        <topology evidence="1">Single-pass type I membrane protein</topology>
    </subcellularLocation>
</comment>
<evidence type="ECO:0000256" key="9">
    <source>
        <dbReference type="ARBA" id="ARBA00022949"/>
    </source>
</evidence>
<gene>
    <name evidence="19" type="ORF">OJAV_G00161620</name>
</gene>
<evidence type="ECO:0000256" key="15">
    <source>
        <dbReference type="ARBA" id="ARBA00062858"/>
    </source>
</evidence>
<dbReference type="FunFam" id="2.60.40.10:FF:000304">
    <property type="entry name" value="Nectin cell adhesion molecule 1"/>
    <property type="match status" value="1"/>
</dbReference>
<accession>A0A437CJB9</accession>
<dbReference type="InterPro" id="IPR036179">
    <property type="entry name" value="Ig-like_dom_sf"/>
</dbReference>
<keyword evidence="6" id="KW-0732">Signal</keyword>
<evidence type="ECO:0000256" key="1">
    <source>
        <dbReference type="ARBA" id="ARBA00004251"/>
    </source>
</evidence>
<dbReference type="Gene3D" id="2.60.40.10">
    <property type="entry name" value="Immunoglobulins"/>
    <property type="match status" value="3"/>
</dbReference>
<keyword evidence="13" id="KW-0325">Glycoprotein</keyword>
<dbReference type="GO" id="GO:0007155">
    <property type="term" value="P:cell adhesion"/>
    <property type="evidence" value="ECO:0007669"/>
    <property type="project" value="UniProtKB-KW"/>
</dbReference>
<comment type="function">
    <text evidence="14">Cell adhesion molecule that promotes cell-cell contacts and plays important roles in the development of the nervous system. Acts by forming homophilic or heterophilic trans-dimers.</text>
</comment>
<dbReference type="InterPro" id="IPR013783">
    <property type="entry name" value="Ig-like_fold"/>
</dbReference>
<evidence type="ECO:0000256" key="13">
    <source>
        <dbReference type="ARBA" id="ARBA00023180"/>
    </source>
</evidence>
<organism evidence="19 20">
    <name type="scientific">Oryzias javanicus</name>
    <name type="common">Javanese ricefish</name>
    <name type="synonym">Aplocheilus javanicus</name>
    <dbReference type="NCBI Taxonomy" id="123683"/>
    <lineage>
        <taxon>Eukaryota</taxon>
        <taxon>Metazoa</taxon>
        <taxon>Chordata</taxon>
        <taxon>Craniata</taxon>
        <taxon>Vertebrata</taxon>
        <taxon>Euteleostomi</taxon>
        <taxon>Actinopterygii</taxon>
        <taxon>Neopterygii</taxon>
        <taxon>Teleostei</taxon>
        <taxon>Neoteleostei</taxon>
        <taxon>Acanthomorphata</taxon>
        <taxon>Ovalentaria</taxon>
        <taxon>Atherinomorphae</taxon>
        <taxon>Beloniformes</taxon>
        <taxon>Adrianichthyidae</taxon>
        <taxon>Oryziinae</taxon>
        <taxon>Oryzias</taxon>
    </lineage>
</organism>
<dbReference type="Pfam" id="PF07686">
    <property type="entry name" value="V-set"/>
    <property type="match status" value="1"/>
</dbReference>
<dbReference type="OrthoDB" id="6413693at2759"/>
<dbReference type="InterPro" id="IPR013162">
    <property type="entry name" value="CD80_C2-set"/>
</dbReference>
<protein>
    <recommendedName>
        <fullName evidence="18">Ig-like domain-containing protein</fullName>
    </recommendedName>
</protein>
<keyword evidence="5 17" id="KW-0812">Transmembrane</keyword>
<dbReference type="EMBL" id="CM012452">
    <property type="protein sequence ID" value="RVE62808.1"/>
    <property type="molecule type" value="Genomic_DNA"/>
</dbReference>
<dbReference type="InterPro" id="IPR052659">
    <property type="entry name" value="Nectin/PVR"/>
</dbReference>
<evidence type="ECO:0000256" key="8">
    <source>
        <dbReference type="ARBA" id="ARBA00022889"/>
    </source>
</evidence>
<name>A0A437CJB9_ORYJA</name>
<dbReference type="PANTHER" id="PTHR47387">
    <property type="entry name" value="NECTIN-2"/>
    <property type="match status" value="1"/>
</dbReference>
<feature type="non-terminal residue" evidence="19">
    <location>
        <position position="1"/>
    </location>
</feature>
<reference evidence="19 20" key="1">
    <citation type="submission" date="2018-11" db="EMBL/GenBank/DDBJ databases">
        <authorList>
            <person name="Lopez-Roques C."/>
            <person name="Donnadieu C."/>
            <person name="Bouchez O."/>
            <person name="Klopp C."/>
            <person name="Cabau C."/>
            <person name="Zahm M."/>
        </authorList>
    </citation>
    <scope>NUCLEOTIDE SEQUENCE [LARGE SCALE GENOMIC DNA]</scope>
    <source>
        <strain evidence="19">RS831</strain>
        <tissue evidence="19">Whole body</tissue>
    </source>
</reference>
<sequence>VAYAQRDSSNNKISWTPRPSCCQTSFSLFSSLFEYNATEFHLKALAVFFTSYRERLRAWIIMARHDAQIWPESTKMIGLLCFVASIISQHGILGQRVKVDPEVTSYPGQSVNLRCSFSDPTGVQLTMVTWIYESKDGERKNIAVLHPSFQPNYPESSLKGRVSFQSKEPEMTRPSIQITDLRMSDEGKYICEYATYPSGNEQGTTQLVMLAKPVNSASTVSVEAGTQKVTVAKCESANGLPAAKISWVTTAKGNETTTTKAGTDNTVTVTSEYHMVPTPADNGKDISCVVEHRTLEKPESFKLKLTVLFAPEVSIVGYDNNWYMGRTSTVLTCQATANPVPTSVLWKTMSGEMPDTVQISGNQLKVLKVDETVNTTFVCEVRNRLGTSKSQVTIVVREPSQKSSNAGVVAGIIIGSLLALLLIAAIIAVLITRSRRQQQGYRAKGDSDLKARMFGGGKKASKNGTGGGAGSGGTGGGNNNGSIFVYNESSSHQGLAEKNNHHQPLTMGPRPGVVASTPTAQDILLRSELDDAEIRKFDEIEDEERYDHFSGAGPILQLRPTNDQEDIMGGYLDDDMESQRDGSVISRTAVYV</sequence>
<evidence type="ECO:0000256" key="12">
    <source>
        <dbReference type="ARBA" id="ARBA00023157"/>
    </source>
</evidence>
<keyword evidence="12" id="KW-1015">Disulfide bond</keyword>
<evidence type="ECO:0000256" key="2">
    <source>
        <dbReference type="ARBA" id="ARBA00004536"/>
    </source>
</evidence>
<dbReference type="SMART" id="SM00406">
    <property type="entry name" value="IGv"/>
    <property type="match status" value="1"/>
</dbReference>
<feature type="transmembrane region" description="Helical" evidence="17">
    <location>
        <begin position="408"/>
        <end position="432"/>
    </location>
</feature>
<dbReference type="InterPro" id="IPR003599">
    <property type="entry name" value="Ig_sub"/>
</dbReference>
<evidence type="ECO:0000256" key="7">
    <source>
        <dbReference type="ARBA" id="ARBA00022737"/>
    </source>
</evidence>
<dbReference type="InterPro" id="IPR007110">
    <property type="entry name" value="Ig-like_dom"/>
</dbReference>
<evidence type="ECO:0000256" key="3">
    <source>
        <dbReference type="ARBA" id="ARBA00007810"/>
    </source>
</evidence>
<keyword evidence="7" id="KW-0677">Repeat</keyword>
<comment type="similarity">
    <text evidence="3">Belongs to the nectin family.</text>
</comment>
<evidence type="ECO:0000313" key="19">
    <source>
        <dbReference type="EMBL" id="RVE62808.1"/>
    </source>
</evidence>
<keyword evidence="20" id="KW-1185">Reference proteome</keyword>
<keyword evidence="4" id="KW-1003">Cell membrane</keyword>
<evidence type="ECO:0000256" key="4">
    <source>
        <dbReference type="ARBA" id="ARBA00022475"/>
    </source>
</evidence>
<proteinExistence type="inferred from homology"/>
<evidence type="ECO:0000256" key="5">
    <source>
        <dbReference type="ARBA" id="ARBA00022692"/>
    </source>
</evidence>
<feature type="domain" description="Ig-like" evidence="18">
    <location>
        <begin position="213"/>
        <end position="304"/>
    </location>
</feature>
<keyword evidence="8" id="KW-0130">Cell adhesion</keyword>
<evidence type="ECO:0000256" key="10">
    <source>
        <dbReference type="ARBA" id="ARBA00022989"/>
    </source>
</evidence>